<comment type="caution">
    <text evidence="1">The sequence shown here is derived from an EMBL/GenBank/DDBJ whole genome shotgun (WGS) entry which is preliminary data.</text>
</comment>
<dbReference type="RefSeq" id="WP_216547989.1">
    <property type="nucleotide sequence ID" value="NZ_JAHLQO010000001.1"/>
</dbReference>
<proteinExistence type="predicted"/>
<gene>
    <name evidence="1" type="ORF">KQI68_00545</name>
</gene>
<evidence type="ECO:0000313" key="1">
    <source>
        <dbReference type="EMBL" id="MBU5668319.1"/>
    </source>
</evidence>
<dbReference type="Proteomes" id="UP000783742">
    <property type="component" value="Unassembled WGS sequence"/>
</dbReference>
<organism evidence="1 2">
    <name type="scientific">Peptoniphilus ovalis</name>
    <dbReference type="NCBI Taxonomy" id="2841503"/>
    <lineage>
        <taxon>Bacteria</taxon>
        <taxon>Bacillati</taxon>
        <taxon>Bacillota</taxon>
        <taxon>Tissierellia</taxon>
        <taxon>Tissierellales</taxon>
        <taxon>Peptoniphilaceae</taxon>
        <taxon>Peptoniphilus</taxon>
    </lineage>
</organism>
<keyword evidence="2" id="KW-1185">Reference proteome</keyword>
<reference evidence="1 2" key="1">
    <citation type="submission" date="2021-06" db="EMBL/GenBank/DDBJ databases">
        <authorList>
            <person name="Sun Q."/>
            <person name="Li D."/>
        </authorList>
    </citation>
    <scope>NUCLEOTIDE SEQUENCE [LARGE SCALE GENOMIC DNA]</scope>
    <source>
        <strain evidence="1 2">MSJ-1</strain>
    </source>
</reference>
<protein>
    <submittedName>
        <fullName evidence="1">AbrB family transcriptional regulator</fullName>
    </submittedName>
</protein>
<evidence type="ECO:0000313" key="2">
    <source>
        <dbReference type="Proteomes" id="UP000783742"/>
    </source>
</evidence>
<accession>A0ABS6FDR3</accession>
<name>A0ABS6FDR3_9FIRM</name>
<dbReference type="NCBIfam" id="NF047400">
    <property type="entry name" value="MazE_PemI_antitoxin"/>
    <property type="match status" value="1"/>
</dbReference>
<sequence length="75" mass="8902">MLIAQIEKLGDSYFIKLPEKYGKKLEVNNEYFVEYKDDGNIILIPKLEDSFKKAKFGELYEKEVWGNFDSMEEEL</sequence>
<dbReference type="EMBL" id="JAHLQO010000001">
    <property type="protein sequence ID" value="MBU5668319.1"/>
    <property type="molecule type" value="Genomic_DNA"/>
</dbReference>